<evidence type="ECO:0000313" key="2">
    <source>
        <dbReference type="EMBL" id="MBF6302776.1"/>
    </source>
</evidence>
<organism evidence="2 3">
    <name type="scientific">Nocardia amamiensis</name>
    <dbReference type="NCBI Taxonomy" id="404578"/>
    <lineage>
        <taxon>Bacteria</taxon>
        <taxon>Bacillati</taxon>
        <taxon>Actinomycetota</taxon>
        <taxon>Actinomycetes</taxon>
        <taxon>Mycobacteriales</taxon>
        <taxon>Nocardiaceae</taxon>
        <taxon>Nocardia</taxon>
    </lineage>
</organism>
<dbReference type="Proteomes" id="UP000702209">
    <property type="component" value="Unassembled WGS sequence"/>
</dbReference>
<dbReference type="RefSeq" id="WP_195133958.1">
    <property type="nucleotide sequence ID" value="NZ_JADLQX010000057.1"/>
</dbReference>
<feature type="region of interest" description="Disordered" evidence="1">
    <location>
        <begin position="586"/>
        <end position="606"/>
    </location>
</feature>
<reference evidence="2 3" key="1">
    <citation type="submission" date="2020-10" db="EMBL/GenBank/DDBJ databases">
        <title>Identification of Nocardia species via Next-generation sequencing and recognition of intraspecies genetic diversity.</title>
        <authorList>
            <person name="Li P."/>
            <person name="Li P."/>
            <person name="Lu B."/>
        </authorList>
    </citation>
    <scope>NUCLEOTIDE SEQUENCE [LARGE SCALE GENOMIC DNA]</scope>
    <source>
        <strain evidence="2 3">BJ06-0157</strain>
    </source>
</reference>
<accession>A0ABS0D1R1</accession>
<sequence>MNRNVDDRRRLTSIGPPAEAPHQRLGYLLVVAALHRAYSIIARARISEDTESQRTQQRVTTERRLAELDLASPPEHVATALTDAVVWSEESPLARRQLARLVAHYRRTCGLVTDLDADTLATDPDFDAEADHQRLDRAAREQQTRVAQQAAAALIAAAGLPAQDEARALRAVTDPREGKQRARLDSVLATAGMGKFDRQRVMFVLAYLSGSTAEVDLLTEAPVMVDARAELTGMLRREMQEARDPQRSDFFGPGEYLSGPWFEAGVLSLSEPDRRFARQLHDAVTHGGPMPDIPWPRQAHRAELQRLVWSYVVATRDVHRAAERLAVDPEAFTDRVLGQVNNLLDELNTTRIAIVEQIEHGEGLLGIERVRVRQVLDRFATGPAEMPGLLFVSERHKQARDLARYSHEADVLAQRAEWAIKQALDTAGITVLPMEPDNEVPGAISDIVGSSVQDHLYDLASGHDIYDDDTRGRISFTTAVQKLERALAEAGISQQQRRELHSTLDHLTVAAAELSTPLLTRRHAWQERIADLTCAAEPDMPSLHTDDPLIRRLFIETTPPQASTPGTAMAIDAVLPHGVERATARQLTAGDPSPPDAVERGASAHL</sequence>
<gene>
    <name evidence="2" type="ORF">IU459_35370</name>
</gene>
<dbReference type="EMBL" id="JADLQX010000057">
    <property type="protein sequence ID" value="MBF6302776.1"/>
    <property type="molecule type" value="Genomic_DNA"/>
</dbReference>
<comment type="caution">
    <text evidence="2">The sequence shown here is derived from an EMBL/GenBank/DDBJ whole genome shotgun (WGS) entry which is preliminary data.</text>
</comment>
<protein>
    <submittedName>
        <fullName evidence="2">Uncharacterized protein</fullName>
    </submittedName>
</protein>
<evidence type="ECO:0000313" key="3">
    <source>
        <dbReference type="Proteomes" id="UP000702209"/>
    </source>
</evidence>
<keyword evidence="3" id="KW-1185">Reference proteome</keyword>
<proteinExistence type="predicted"/>
<name>A0ABS0D1R1_9NOCA</name>
<evidence type="ECO:0000256" key="1">
    <source>
        <dbReference type="SAM" id="MobiDB-lite"/>
    </source>
</evidence>